<evidence type="ECO:0000313" key="3">
    <source>
        <dbReference type="Proteomes" id="UP001066276"/>
    </source>
</evidence>
<organism evidence="2 3">
    <name type="scientific">Pleurodeles waltl</name>
    <name type="common">Iberian ribbed newt</name>
    <dbReference type="NCBI Taxonomy" id="8319"/>
    <lineage>
        <taxon>Eukaryota</taxon>
        <taxon>Metazoa</taxon>
        <taxon>Chordata</taxon>
        <taxon>Craniata</taxon>
        <taxon>Vertebrata</taxon>
        <taxon>Euteleostomi</taxon>
        <taxon>Amphibia</taxon>
        <taxon>Batrachia</taxon>
        <taxon>Caudata</taxon>
        <taxon>Salamandroidea</taxon>
        <taxon>Salamandridae</taxon>
        <taxon>Pleurodelinae</taxon>
        <taxon>Pleurodeles</taxon>
    </lineage>
</organism>
<comment type="caution">
    <text evidence="2">The sequence shown here is derived from an EMBL/GenBank/DDBJ whole genome shotgun (WGS) entry which is preliminary data.</text>
</comment>
<dbReference type="Proteomes" id="UP001066276">
    <property type="component" value="Chromosome 1_1"/>
</dbReference>
<keyword evidence="3" id="KW-1185">Reference proteome</keyword>
<name>A0AAV7WT90_PLEWA</name>
<reference evidence="2" key="1">
    <citation type="journal article" date="2022" name="bioRxiv">
        <title>Sequencing and chromosome-scale assembly of the giantPleurodeles waltlgenome.</title>
        <authorList>
            <person name="Brown T."/>
            <person name="Elewa A."/>
            <person name="Iarovenko S."/>
            <person name="Subramanian E."/>
            <person name="Araus A.J."/>
            <person name="Petzold A."/>
            <person name="Susuki M."/>
            <person name="Suzuki K.-i.T."/>
            <person name="Hayashi T."/>
            <person name="Toyoda A."/>
            <person name="Oliveira C."/>
            <person name="Osipova E."/>
            <person name="Leigh N.D."/>
            <person name="Simon A."/>
            <person name="Yun M.H."/>
        </authorList>
    </citation>
    <scope>NUCLEOTIDE SEQUENCE</scope>
    <source>
        <strain evidence="2">20211129_DDA</strain>
        <tissue evidence="2">Liver</tissue>
    </source>
</reference>
<accession>A0AAV7WT90</accession>
<feature type="region of interest" description="Disordered" evidence="1">
    <location>
        <begin position="113"/>
        <end position="149"/>
    </location>
</feature>
<sequence>MDVEIDLLNIMTTSIPGVDQRLADLNIIMIMRAQTLAATANIECACVPVVDKLKQIPEVLSTIIEDLKMNNPVVNEKIKEEWNKCCSPKREDFLGDNEVEREEKEDYSKNLNIGKKYDDIGSSENNMSDVKVEVPEEPNVPDMQVINGP</sequence>
<protein>
    <submittedName>
        <fullName evidence="2">Uncharacterized protein</fullName>
    </submittedName>
</protein>
<proteinExistence type="predicted"/>
<dbReference type="EMBL" id="JANPWB010000001">
    <property type="protein sequence ID" value="KAJ1216011.1"/>
    <property type="molecule type" value="Genomic_DNA"/>
</dbReference>
<gene>
    <name evidence="2" type="ORF">NDU88_003617</name>
</gene>
<dbReference type="AlphaFoldDB" id="A0AAV7WT90"/>
<evidence type="ECO:0000313" key="2">
    <source>
        <dbReference type="EMBL" id="KAJ1216011.1"/>
    </source>
</evidence>
<evidence type="ECO:0000256" key="1">
    <source>
        <dbReference type="SAM" id="MobiDB-lite"/>
    </source>
</evidence>